<dbReference type="PRINTS" id="PR00411">
    <property type="entry name" value="PNDRDTASEI"/>
</dbReference>
<dbReference type="InterPro" id="IPR016156">
    <property type="entry name" value="FAD/NAD-linked_Rdtase_dimer_sf"/>
</dbReference>
<keyword evidence="5" id="KW-0560">Oxidoreductase</keyword>
<dbReference type="PRINTS" id="PR00368">
    <property type="entry name" value="FADPNR"/>
</dbReference>
<evidence type="ECO:0000259" key="8">
    <source>
        <dbReference type="Pfam" id="PF07992"/>
    </source>
</evidence>
<keyword evidence="10" id="KW-1185">Reference proteome</keyword>
<organism evidence="9 10">
    <name type="scientific">candidate division CSSED10-310 bacterium</name>
    <dbReference type="NCBI Taxonomy" id="2855610"/>
    <lineage>
        <taxon>Bacteria</taxon>
        <taxon>Bacteria division CSSED10-310</taxon>
    </lineage>
</organism>
<dbReference type="PANTHER" id="PTHR43429">
    <property type="entry name" value="PYRIDINE NUCLEOTIDE-DISULFIDE OXIDOREDUCTASE DOMAIN-CONTAINING"/>
    <property type="match status" value="1"/>
</dbReference>
<evidence type="ECO:0000259" key="7">
    <source>
        <dbReference type="Pfam" id="PF02852"/>
    </source>
</evidence>
<dbReference type="Proteomes" id="UP001594351">
    <property type="component" value="Unassembled WGS sequence"/>
</dbReference>
<dbReference type="EMBL" id="JBHPBY010000197">
    <property type="protein sequence ID" value="MFC1851523.1"/>
    <property type="molecule type" value="Genomic_DNA"/>
</dbReference>
<evidence type="ECO:0000256" key="2">
    <source>
        <dbReference type="ARBA" id="ARBA00009130"/>
    </source>
</evidence>
<dbReference type="InterPro" id="IPR036188">
    <property type="entry name" value="FAD/NAD-bd_sf"/>
</dbReference>
<evidence type="ECO:0000256" key="1">
    <source>
        <dbReference type="ARBA" id="ARBA00001974"/>
    </source>
</evidence>
<dbReference type="Gene3D" id="3.50.50.60">
    <property type="entry name" value="FAD/NAD(P)-binding domain"/>
    <property type="match status" value="2"/>
</dbReference>
<name>A0ABV6YZ99_UNCC1</name>
<sequence length="448" mass="47919">MKKVDVIVVGGSAAAVTAAITCRRHYPEKNVLLIRKENKVLIPCGIPYIFGTVGSPEKNLLPDVALEKNGVELLIDEVTDINRSGRTILTAGGSTIGYDKLILATGSNPTTPPIPGVDLKNIFTVKKEITHIQQMLDQVNKAKDLVIVGGGFIGVEFADECLKNRDVNITIVEMLSHCLMLTFDEDICVVAEKIGQEKGIEILCQEKVEAFIGNGAVEKVKLASGKELKADMVILGVGGVANTTLAKKAGLELGPTNGILVNRYQRTRDEHIYACGDCAEKISFFDGKPSNHKLASIATQEARIAGANLFRTRRINGGVIGVVSTAFGETAFALAGLSEREAIQKGYQVAVGEAEAPNRHPGCMPEMFPLKVKLIFEKGTGIILGGEIVGAKCGGEVINAISVCIHQKMTADDIAIFPMGTHPMLTASPIAYQLTNAAEEAIKEIRMN</sequence>
<comment type="caution">
    <text evidence="9">The sequence shown here is derived from an EMBL/GenBank/DDBJ whole genome shotgun (WGS) entry which is preliminary data.</text>
</comment>
<dbReference type="InterPro" id="IPR004099">
    <property type="entry name" value="Pyr_nucl-diS_OxRdtase_dimer"/>
</dbReference>
<dbReference type="SUPFAM" id="SSF51905">
    <property type="entry name" value="FAD/NAD(P)-binding domain"/>
    <property type="match status" value="1"/>
</dbReference>
<dbReference type="InterPro" id="IPR023753">
    <property type="entry name" value="FAD/NAD-binding_dom"/>
</dbReference>
<evidence type="ECO:0000313" key="9">
    <source>
        <dbReference type="EMBL" id="MFC1851523.1"/>
    </source>
</evidence>
<evidence type="ECO:0000256" key="3">
    <source>
        <dbReference type="ARBA" id="ARBA00022630"/>
    </source>
</evidence>
<dbReference type="InterPro" id="IPR050260">
    <property type="entry name" value="FAD-bd_OxRdtase"/>
</dbReference>
<protein>
    <submittedName>
        <fullName evidence="9">FAD-dependent oxidoreductase</fullName>
    </submittedName>
</protein>
<dbReference type="SUPFAM" id="SSF55424">
    <property type="entry name" value="FAD/NAD-linked reductases, dimerisation (C-terminal) domain"/>
    <property type="match status" value="1"/>
</dbReference>
<dbReference type="Pfam" id="PF07992">
    <property type="entry name" value="Pyr_redox_2"/>
    <property type="match status" value="1"/>
</dbReference>
<comment type="cofactor">
    <cofactor evidence="1">
        <name>FAD</name>
        <dbReference type="ChEBI" id="CHEBI:57692"/>
    </cofactor>
</comment>
<evidence type="ECO:0000256" key="4">
    <source>
        <dbReference type="ARBA" id="ARBA00022827"/>
    </source>
</evidence>
<comment type="similarity">
    <text evidence="2">Belongs to the class-III pyridine nucleotide-disulfide oxidoreductase family.</text>
</comment>
<evidence type="ECO:0000256" key="6">
    <source>
        <dbReference type="ARBA" id="ARBA00023284"/>
    </source>
</evidence>
<accession>A0ABV6YZ99</accession>
<reference evidence="9 10" key="1">
    <citation type="submission" date="2024-09" db="EMBL/GenBank/DDBJ databases">
        <title>Laminarin stimulates single cell rates of sulfate reduction while oxygen inhibits transcriptomic activity in coastal marine sediment.</title>
        <authorList>
            <person name="Lindsay M."/>
            <person name="Orcutt B."/>
            <person name="Emerson D."/>
            <person name="Stepanauskas R."/>
            <person name="D'Angelo T."/>
        </authorList>
    </citation>
    <scope>NUCLEOTIDE SEQUENCE [LARGE SCALE GENOMIC DNA]</scope>
    <source>
        <strain evidence="9">SAG AM-311-K15</strain>
    </source>
</reference>
<keyword evidence="6" id="KW-0676">Redox-active center</keyword>
<keyword evidence="4" id="KW-0274">FAD</keyword>
<dbReference type="Pfam" id="PF02852">
    <property type="entry name" value="Pyr_redox_dim"/>
    <property type="match status" value="1"/>
</dbReference>
<proteinExistence type="inferred from homology"/>
<evidence type="ECO:0000313" key="10">
    <source>
        <dbReference type="Proteomes" id="UP001594351"/>
    </source>
</evidence>
<gene>
    <name evidence="9" type="ORF">ACFL27_15105</name>
</gene>
<dbReference type="PANTHER" id="PTHR43429:SF1">
    <property type="entry name" value="NAD(P)H SULFUR OXIDOREDUCTASE (COA-DEPENDENT)"/>
    <property type="match status" value="1"/>
</dbReference>
<keyword evidence="3" id="KW-0285">Flavoprotein</keyword>
<evidence type="ECO:0000256" key="5">
    <source>
        <dbReference type="ARBA" id="ARBA00023002"/>
    </source>
</evidence>
<feature type="domain" description="FAD/NAD(P)-binding" evidence="8">
    <location>
        <begin position="5"/>
        <end position="300"/>
    </location>
</feature>
<feature type="domain" description="Pyridine nucleotide-disulphide oxidoreductase dimerisation" evidence="7">
    <location>
        <begin position="324"/>
        <end position="426"/>
    </location>
</feature>